<feature type="compositionally biased region" description="Polar residues" evidence="1">
    <location>
        <begin position="27"/>
        <end position="42"/>
    </location>
</feature>
<feature type="compositionally biased region" description="Basic and acidic residues" evidence="1">
    <location>
        <begin position="100"/>
        <end position="116"/>
    </location>
</feature>
<feature type="compositionally biased region" description="Polar residues" evidence="1">
    <location>
        <begin position="117"/>
        <end position="134"/>
    </location>
</feature>
<proteinExistence type="predicted"/>
<gene>
    <name evidence="2" type="ORF">O181_112920</name>
</gene>
<feature type="compositionally biased region" description="Polar residues" evidence="1">
    <location>
        <begin position="177"/>
        <end position="194"/>
    </location>
</feature>
<name>A0A9Q3K5D7_9BASI</name>
<evidence type="ECO:0000313" key="2">
    <source>
        <dbReference type="EMBL" id="MBW0573205.1"/>
    </source>
</evidence>
<dbReference type="Proteomes" id="UP000765509">
    <property type="component" value="Unassembled WGS sequence"/>
</dbReference>
<organism evidence="2 3">
    <name type="scientific">Austropuccinia psidii MF-1</name>
    <dbReference type="NCBI Taxonomy" id="1389203"/>
    <lineage>
        <taxon>Eukaryota</taxon>
        <taxon>Fungi</taxon>
        <taxon>Dikarya</taxon>
        <taxon>Basidiomycota</taxon>
        <taxon>Pucciniomycotina</taxon>
        <taxon>Pucciniomycetes</taxon>
        <taxon>Pucciniales</taxon>
        <taxon>Sphaerophragmiaceae</taxon>
        <taxon>Austropuccinia</taxon>
    </lineage>
</organism>
<accession>A0A9Q3K5D7</accession>
<evidence type="ECO:0000313" key="3">
    <source>
        <dbReference type="Proteomes" id="UP000765509"/>
    </source>
</evidence>
<feature type="region of interest" description="Disordered" evidence="1">
    <location>
        <begin position="88"/>
        <end position="194"/>
    </location>
</feature>
<protein>
    <submittedName>
        <fullName evidence="2">Uncharacterized protein</fullName>
    </submittedName>
</protein>
<dbReference type="AlphaFoldDB" id="A0A9Q3K5D7"/>
<dbReference type="EMBL" id="AVOT02091608">
    <property type="protein sequence ID" value="MBW0573205.1"/>
    <property type="molecule type" value="Genomic_DNA"/>
</dbReference>
<evidence type="ECO:0000256" key="1">
    <source>
        <dbReference type="SAM" id="MobiDB-lite"/>
    </source>
</evidence>
<sequence length="194" mass="21705">MPSTILGASYNPSRRSQKGYRSDYRRSQSVAEGQGAENATRSLSGHIKSQREGLQQFISVQRVPDPCTYLEKLHELLSDCEKTSGKSQHLQATQWMPSFDGKEKYDTFNSRMEEKQPPTTQESAKNSPRSQQQKLKCEKAATRSEKWKRQSTSQKNLHPGLQNPKDSAGCHGKCISDGQNNDGITEKGGSQTKI</sequence>
<feature type="compositionally biased region" description="Basic and acidic residues" evidence="1">
    <location>
        <begin position="135"/>
        <end position="148"/>
    </location>
</feature>
<feature type="region of interest" description="Disordered" evidence="1">
    <location>
        <begin position="1"/>
        <end position="42"/>
    </location>
</feature>
<reference evidence="2" key="1">
    <citation type="submission" date="2021-03" db="EMBL/GenBank/DDBJ databases">
        <title>Draft genome sequence of rust myrtle Austropuccinia psidii MF-1, a brazilian biotype.</title>
        <authorList>
            <person name="Quecine M.C."/>
            <person name="Pachon D.M.R."/>
            <person name="Bonatelli M.L."/>
            <person name="Correr F.H."/>
            <person name="Franceschini L.M."/>
            <person name="Leite T.F."/>
            <person name="Margarido G.R.A."/>
            <person name="Almeida C.A."/>
            <person name="Ferrarezi J.A."/>
            <person name="Labate C.A."/>
        </authorList>
    </citation>
    <scope>NUCLEOTIDE SEQUENCE</scope>
    <source>
        <strain evidence="2">MF-1</strain>
    </source>
</reference>
<keyword evidence="3" id="KW-1185">Reference proteome</keyword>
<comment type="caution">
    <text evidence="2">The sequence shown here is derived from an EMBL/GenBank/DDBJ whole genome shotgun (WGS) entry which is preliminary data.</text>
</comment>